<keyword evidence="1" id="KW-0217">Developmental protein</keyword>
<feature type="region of interest" description="Disordered" evidence="5">
    <location>
        <begin position="132"/>
        <end position="153"/>
    </location>
</feature>
<feature type="region of interest" description="Disordered" evidence="5">
    <location>
        <begin position="383"/>
        <end position="422"/>
    </location>
</feature>
<dbReference type="InterPro" id="IPR050211">
    <property type="entry name" value="FOX_domain-containing"/>
</dbReference>
<evidence type="ECO:0000256" key="1">
    <source>
        <dbReference type="ARBA" id="ARBA00022473"/>
    </source>
</evidence>
<dbReference type="Proteomes" id="UP000030765">
    <property type="component" value="Unassembled WGS sequence"/>
</dbReference>
<feature type="compositionally biased region" description="Low complexity" evidence="5">
    <location>
        <begin position="302"/>
        <end position="311"/>
    </location>
</feature>
<accession>A0A084WMZ2</accession>
<dbReference type="PANTHER" id="PTHR11829:SF388">
    <property type="entry name" value="FORK HEAD DOMAIN-CONTAINING PROTEIN L1-RELATED"/>
    <property type="match status" value="1"/>
</dbReference>
<dbReference type="InterPro" id="IPR018122">
    <property type="entry name" value="TF_fork_head_CS_1"/>
</dbReference>
<dbReference type="Pfam" id="PF00250">
    <property type="entry name" value="Forkhead"/>
    <property type="match status" value="1"/>
</dbReference>
<feature type="region of interest" description="Disordered" evidence="5">
    <location>
        <begin position="288"/>
        <end position="365"/>
    </location>
</feature>
<dbReference type="PANTHER" id="PTHR11829">
    <property type="entry name" value="FORKHEAD BOX PROTEIN"/>
    <property type="match status" value="1"/>
</dbReference>
<dbReference type="STRING" id="74873.A0A084WMZ2"/>
<dbReference type="VEuPathDB" id="VectorBase:ASIS018464"/>
<dbReference type="PRINTS" id="PR00053">
    <property type="entry name" value="FORKHEAD"/>
</dbReference>
<evidence type="ECO:0000313" key="9">
    <source>
        <dbReference type="Proteomes" id="UP000030765"/>
    </source>
</evidence>
<feature type="compositionally biased region" description="Polar residues" evidence="5">
    <location>
        <begin position="341"/>
        <end position="355"/>
    </location>
</feature>
<sequence length="587" mass="62677">MLPYSSYAAAIQQIQNLNHELAMFNHHGVRYGQHPDQSVATLGGSYFGLNNWSLPFSFLKSVHRPEKPPFSYIALIAMAISSAPDQRLTLSGIYKYIMDNFPYYRENRQGWQNSIRHNLSLNDCFIKVPRDKAPGAKGGGGQQADDPSAGSDGLAGGAAGKGSYWMLDPSANDMFEQGNYRRRRTRRQRNAKMILNGHFQGSPFALAFPPAGPPVDFMGPSSSVVHLQQESVGAREHRHDGSDLHHLIVRNDLIQQVDLADPASVLLGAAGCYHPAFGHGPSSTSAALLRRCGSGMPPPSSPDGSSTTSAGLSLPGTAGDNGSMNGANQLDGRWMQESDFETSSSTADTVSNRRTGSPEEMTIEGVSEDLNCVLEESDFGQLRGESLSNGVAMEDGDGQRAMNSESAQASRHRRKRSPKSVNYWSQSTPHISSNQLDAFLLNELSSLRVKGCDLAASSYANAASPEVRSSSERSGPFTALGFTTHELQGIPPLKPTFPKQTIMASGAESRTSSLTPSSATLASLERLVTGTGNDGNVNSPQAAGNGCSLGAESPKPSTNPSDCCGMATKVGGLKSSNFTIESIMRRD</sequence>
<evidence type="ECO:0000256" key="5">
    <source>
        <dbReference type="SAM" id="MobiDB-lite"/>
    </source>
</evidence>
<keyword evidence="9" id="KW-1185">Reference proteome</keyword>
<dbReference type="SUPFAM" id="SSF46785">
    <property type="entry name" value="Winged helix' DNA-binding domain"/>
    <property type="match status" value="1"/>
</dbReference>
<dbReference type="PROSITE" id="PS00658">
    <property type="entry name" value="FORK_HEAD_2"/>
    <property type="match status" value="1"/>
</dbReference>
<dbReference type="EMBL" id="ATLV01024539">
    <property type="status" value="NOT_ANNOTATED_CDS"/>
    <property type="molecule type" value="Genomic_DNA"/>
</dbReference>
<dbReference type="FunFam" id="1.10.10.10:FF:000598">
    <property type="entry name" value="forkhead box protein I1 isoform X2"/>
    <property type="match status" value="1"/>
</dbReference>
<evidence type="ECO:0000313" key="8">
    <source>
        <dbReference type="EnsemblMetazoa" id="ASIC019657-PA"/>
    </source>
</evidence>
<dbReference type="PROSITE" id="PS50039">
    <property type="entry name" value="FORK_HEAD_3"/>
    <property type="match status" value="1"/>
</dbReference>
<comment type="subcellular location">
    <subcellularLocation>
        <location evidence="4">Nucleus</location>
    </subcellularLocation>
</comment>
<gene>
    <name evidence="7" type="ORF">ZHAS_00019657</name>
</gene>
<feature type="compositionally biased region" description="Low complexity" evidence="5">
    <location>
        <begin position="143"/>
        <end position="152"/>
    </location>
</feature>
<dbReference type="GO" id="GO:0005634">
    <property type="term" value="C:nucleus"/>
    <property type="evidence" value="ECO:0007669"/>
    <property type="project" value="UniProtKB-SubCell"/>
</dbReference>
<name>A0A084WMZ2_ANOSI</name>
<dbReference type="VEuPathDB" id="VectorBase:ASIC019657"/>
<organism evidence="7">
    <name type="scientific">Anopheles sinensis</name>
    <name type="common">Mosquito</name>
    <dbReference type="NCBI Taxonomy" id="74873"/>
    <lineage>
        <taxon>Eukaryota</taxon>
        <taxon>Metazoa</taxon>
        <taxon>Ecdysozoa</taxon>
        <taxon>Arthropoda</taxon>
        <taxon>Hexapoda</taxon>
        <taxon>Insecta</taxon>
        <taxon>Pterygota</taxon>
        <taxon>Neoptera</taxon>
        <taxon>Endopterygota</taxon>
        <taxon>Diptera</taxon>
        <taxon>Nematocera</taxon>
        <taxon>Culicoidea</taxon>
        <taxon>Culicidae</taxon>
        <taxon>Anophelinae</taxon>
        <taxon>Anopheles</taxon>
    </lineage>
</organism>
<evidence type="ECO:0000256" key="4">
    <source>
        <dbReference type="PROSITE-ProRule" id="PRU00089"/>
    </source>
</evidence>
<protein>
    <submittedName>
        <fullName evidence="7">AGAP006786-PA-like protein</fullName>
    </submittedName>
</protein>
<feature type="DNA-binding region" description="Fork-head" evidence="4">
    <location>
        <begin position="67"/>
        <end position="185"/>
    </location>
</feature>
<dbReference type="PROSITE" id="PS00657">
    <property type="entry name" value="FORK_HEAD_1"/>
    <property type="match status" value="1"/>
</dbReference>
<dbReference type="Gene3D" id="1.10.10.10">
    <property type="entry name" value="Winged helix-like DNA-binding domain superfamily/Winged helix DNA-binding domain"/>
    <property type="match status" value="1"/>
</dbReference>
<dbReference type="InterPro" id="IPR036388">
    <property type="entry name" value="WH-like_DNA-bd_sf"/>
</dbReference>
<evidence type="ECO:0000256" key="2">
    <source>
        <dbReference type="ARBA" id="ARBA00023125"/>
    </source>
</evidence>
<reference evidence="8" key="2">
    <citation type="submission" date="2020-05" db="UniProtKB">
        <authorList>
            <consortium name="EnsemblMetazoa"/>
        </authorList>
    </citation>
    <scope>IDENTIFICATION</scope>
</reference>
<feature type="domain" description="Fork-head" evidence="6">
    <location>
        <begin position="67"/>
        <end position="185"/>
    </location>
</feature>
<dbReference type="InterPro" id="IPR036390">
    <property type="entry name" value="WH_DNA-bd_sf"/>
</dbReference>
<dbReference type="InterPro" id="IPR001766">
    <property type="entry name" value="Fork_head_dom"/>
</dbReference>
<proteinExistence type="predicted"/>
<evidence type="ECO:0000259" key="6">
    <source>
        <dbReference type="PROSITE" id="PS50039"/>
    </source>
</evidence>
<reference evidence="7 9" key="1">
    <citation type="journal article" date="2014" name="BMC Genomics">
        <title>Genome sequence of Anopheles sinensis provides insight into genetics basis of mosquito competence for malaria parasites.</title>
        <authorList>
            <person name="Zhou D."/>
            <person name="Zhang D."/>
            <person name="Ding G."/>
            <person name="Shi L."/>
            <person name="Hou Q."/>
            <person name="Ye Y."/>
            <person name="Xu Y."/>
            <person name="Zhou H."/>
            <person name="Xiong C."/>
            <person name="Li S."/>
            <person name="Yu J."/>
            <person name="Hong S."/>
            <person name="Yu X."/>
            <person name="Zou P."/>
            <person name="Chen C."/>
            <person name="Chang X."/>
            <person name="Wang W."/>
            <person name="Lv Y."/>
            <person name="Sun Y."/>
            <person name="Ma L."/>
            <person name="Shen B."/>
            <person name="Zhu C."/>
        </authorList>
    </citation>
    <scope>NUCLEOTIDE SEQUENCE [LARGE SCALE GENOMIC DNA]</scope>
</reference>
<dbReference type="AlphaFoldDB" id="A0A084WMZ2"/>
<dbReference type="SMART" id="SM00339">
    <property type="entry name" value="FH"/>
    <property type="match status" value="1"/>
</dbReference>
<dbReference type="EnsemblMetazoa" id="ASIC019657-RA">
    <property type="protein sequence ID" value="ASIC019657-PA"/>
    <property type="gene ID" value="ASIC019657"/>
</dbReference>
<keyword evidence="2 4" id="KW-0238">DNA-binding</keyword>
<dbReference type="GO" id="GO:0000981">
    <property type="term" value="F:DNA-binding transcription factor activity, RNA polymerase II-specific"/>
    <property type="evidence" value="ECO:0007669"/>
    <property type="project" value="TreeGrafter"/>
</dbReference>
<dbReference type="GO" id="GO:0030154">
    <property type="term" value="P:cell differentiation"/>
    <property type="evidence" value="ECO:0007669"/>
    <property type="project" value="TreeGrafter"/>
</dbReference>
<dbReference type="InterPro" id="IPR030456">
    <property type="entry name" value="TF_fork_head_CS_2"/>
</dbReference>
<dbReference type="EMBL" id="KE525352">
    <property type="protein sequence ID" value="KFB51586.1"/>
    <property type="molecule type" value="Genomic_DNA"/>
</dbReference>
<dbReference type="OrthoDB" id="5954824at2759"/>
<dbReference type="GO" id="GO:0000978">
    <property type="term" value="F:RNA polymerase II cis-regulatory region sequence-specific DNA binding"/>
    <property type="evidence" value="ECO:0007669"/>
    <property type="project" value="TreeGrafter"/>
</dbReference>
<keyword evidence="3 4" id="KW-0539">Nucleus</keyword>
<evidence type="ECO:0000256" key="3">
    <source>
        <dbReference type="ARBA" id="ARBA00023242"/>
    </source>
</evidence>
<evidence type="ECO:0000313" key="7">
    <source>
        <dbReference type="EMBL" id="KFB51586.1"/>
    </source>
</evidence>
<dbReference type="GO" id="GO:0009653">
    <property type="term" value="P:anatomical structure morphogenesis"/>
    <property type="evidence" value="ECO:0007669"/>
    <property type="project" value="TreeGrafter"/>
</dbReference>